<evidence type="ECO:0000313" key="3">
    <source>
        <dbReference type="Proteomes" id="UP000570361"/>
    </source>
</evidence>
<dbReference type="SUPFAM" id="SSF49373">
    <property type="entry name" value="Invasin/intimin cell-adhesion fragments"/>
    <property type="match status" value="1"/>
</dbReference>
<dbReference type="Gene3D" id="2.60.40.1080">
    <property type="match status" value="2"/>
</dbReference>
<dbReference type="Proteomes" id="UP000570361">
    <property type="component" value="Unassembled WGS sequence"/>
</dbReference>
<evidence type="ECO:0000259" key="1">
    <source>
        <dbReference type="SMART" id="SM00635"/>
    </source>
</evidence>
<dbReference type="Pfam" id="PF12891">
    <property type="entry name" value="Glyco_hydro_44"/>
    <property type="match status" value="1"/>
</dbReference>
<accession>A0A7W5B227</accession>
<dbReference type="InterPro" id="IPR008979">
    <property type="entry name" value="Galactose-bd-like_sf"/>
</dbReference>
<dbReference type="SUPFAM" id="SSF51445">
    <property type="entry name" value="(Trans)glycosidases"/>
    <property type="match status" value="1"/>
</dbReference>
<protein>
    <recommendedName>
        <fullName evidence="1">BIG2 domain-containing protein</fullName>
    </recommendedName>
</protein>
<dbReference type="InterPro" id="IPR008964">
    <property type="entry name" value="Invasin/intimin_cell_adhesion"/>
</dbReference>
<dbReference type="InterPro" id="IPR003343">
    <property type="entry name" value="Big_2"/>
</dbReference>
<keyword evidence="3" id="KW-1185">Reference proteome</keyword>
<name>A0A7W5B227_9BACL</name>
<dbReference type="InterPro" id="IPR024745">
    <property type="entry name" value="GH44_cat"/>
</dbReference>
<dbReference type="EMBL" id="JACHXK010000011">
    <property type="protein sequence ID" value="MBB3112236.1"/>
    <property type="molecule type" value="Genomic_DNA"/>
</dbReference>
<comment type="caution">
    <text evidence="2">The sequence shown here is derived from an EMBL/GenBank/DDBJ whole genome shotgun (WGS) entry which is preliminary data.</text>
</comment>
<dbReference type="RefSeq" id="WP_183602308.1">
    <property type="nucleotide sequence ID" value="NZ_JACHXK010000011.1"/>
</dbReference>
<gene>
    <name evidence="2" type="ORF">FHS18_004322</name>
</gene>
<dbReference type="AlphaFoldDB" id="A0A7W5B227"/>
<dbReference type="Pfam" id="PF02368">
    <property type="entry name" value="Big_2"/>
    <property type="match status" value="1"/>
</dbReference>
<dbReference type="Gene3D" id="2.60.120.430">
    <property type="entry name" value="Galactose-binding lectin"/>
    <property type="match status" value="2"/>
</dbReference>
<dbReference type="Gene3D" id="3.20.20.80">
    <property type="entry name" value="Glycosidases"/>
    <property type="match status" value="1"/>
</dbReference>
<organism evidence="2 3">
    <name type="scientific">Paenibacillus phyllosphaerae</name>
    <dbReference type="NCBI Taxonomy" id="274593"/>
    <lineage>
        <taxon>Bacteria</taxon>
        <taxon>Bacillati</taxon>
        <taxon>Bacillota</taxon>
        <taxon>Bacilli</taxon>
        <taxon>Bacillales</taxon>
        <taxon>Paenibacillaceae</taxon>
        <taxon>Paenibacillus</taxon>
    </lineage>
</organism>
<dbReference type="SUPFAM" id="SSF49785">
    <property type="entry name" value="Galactose-binding domain-like"/>
    <property type="match status" value="1"/>
</dbReference>
<proteinExistence type="predicted"/>
<sequence length="1214" mass="130623">MMKHWGVGRKLSRRLVPLGIIGGLLLAQFGTMPSRSYGEMPKVLPVYEDALSPEFANYGWAQADLAESGTVHSGSRAIALEPDEGQALYLYKDRILNAADYEALRFWVHGGPTGGQAFKLVLSLGGEGIVEIGSDELVPGGAPAGAWSEVEIKLADYGVTGLLDGIWIWGSGEQETLYLDDIAFYAKENAGGGTGSGSGSGSGEEPGGEAVTGIVFEQPQLVMQAGKLRAAVLNAVFEDGATRAVNEDVQWSSSDESVATVANGLVSAVKPGEAIIQAVHAGFIAQLTVTVNEGVPTPPIEPIEGKYVFDDALGEGIADYSWGQHALNETDIVHTGDYSIRYVPNGDQALYLYSGYPITAKEFDQLQFWVHGGGSGGQQLRFEWKSGGETVVTKQLDELLPGGIPAGEWAKASVKLADLNLPGGLYDGLLIAGAAGTGDAPAVYLDDLALTSKAAVPVAIAEVRIDSPQLVVLPGETHRLHAETMLADGLTEDVTAKAAWSTDRPDLISVEGGVVTASSGGVGIAKVTAAYKGFAGESYVQVTEVAAETLYDEELATGYHNYSWHDKDLANKEQAASGEVSIKFEPDGWDGVWIAGDRKLAVSEYYGVRFAIHGGATGGQKLLLHVYDGSYSLGAIDLNDALPEGGLKRGEWTTVTLNMADFGLQSGQFDGLIFQAATEENQAAVYIDDIALLRNLHAGEVPEPELPEVQVAIDTAADRKPVNPEIYGINYDDMHPTESKLAFPVERWGGNQTTRYNWELDVSNRASDWYFINYPNDVANPRELPNGSTSDRFIADVQGQGGNVLLTVPTIGWTPKSRAVTYGFSEAKYGEQQDSAQELPDAGNGVRPDGTLVTGNDPTDTSKPIGTEFVTRWMDHIDKTTDGQGVHYYALDNEPEIWYVTHRDVHPEAPTYDELWSKTKEYGTAIKQKDPSAKVFGPVSWGWCAYFYSSADNCAEGPDRDQHGGTPFLAWYLQQVGNYEKQTGLRLVDYLDIHYYSQEDVVGSGEESPNAAKRRFQALKSLYDPNYVDQSWIQEPIRLIPRMKEIVNENLPGTKLAITEYNFGNGNGISAGIAQAEALAIFGREGVDLATRFGTLPAGTPLEDAFKLYLDYDGQGSKIEGTSVKTVSSLSDAVGSYTIEGRGGQLYVLLFNKDTITRQVHVDTGAARSSNAAQLYRFDAKDRLGEAGLAAVTGEGELTVKLPARSATLAVVKR</sequence>
<evidence type="ECO:0000313" key="2">
    <source>
        <dbReference type="EMBL" id="MBB3112236.1"/>
    </source>
</evidence>
<reference evidence="2 3" key="1">
    <citation type="submission" date="2020-08" db="EMBL/GenBank/DDBJ databases">
        <title>Genomic Encyclopedia of Type Strains, Phase III (KMG-III): the genomes of soil and plant-associated and newly described type strains.</title>
        <authorList>
            <person name="Whitman W."/>
        </authorList>
    </citation>
    <scope>NUCLEOTIDE SEQUENCE [LARGE SCALE GENOMIC DNA]</scope>
    <source>
        <strain evidence="2 3">CECT 5862</strain>
    </source>
</reference>
<feature type="domain" description="BIG2" evidence="1">
    <location>
        <begin position="459"/>
        <end position="541"/>
    </location>
</feature>
<dbReference type="SMART" id="SM00635">
    <property type="entry name" value="BID_2"/>
    <property type="match status" value="2"/>
</dbReference>
<dbReference type="InterPro" id="IPR017853">
    <property type="entry name" value="GH"/>
</dbReference>
<feature type="domain" description="BIG2" evidence="1">
    <location>
        <begin position="210"/>
        <end position="301"/>
    </location>
</feature>